<comment type="subcellular location">
    <subcellularLocation>
        <location evidence="2">Cytoplasm</location>
    </subcellularLocation>
</comment>
<feature type="signal peptide" evidence="11">
    <location>
        <begin position="1"/>
        <end position="25"/>
    </location>
</feature>
<comment type="similarity">
    <text evidence="3 10">Belongs to the glutathione peroxidase family.</text>
</comment>
<reference evidence="13" key="1">
    <citation type="submission" date="2023-06" db="EMBL/GenBank/DDBJ databases">
        <authorList>
            <person name="Delattre M."/>
        </authorList>
    </citation>
    <scope>NUCLEOTIDE SEQUENCE</scope>
    <source>
        <strain evidence="13">AF72</strain>
    </source>
</reference>
<comment type="function">
    <text evidence="8">May constitute a glutathione peroxidase-like protective system against oxidative stresses.</text>
</comment>
<evidence type="ECO:0000256" key="7">
    <source>
        <dbReference type="ARBA" id="ARBA00023002"/>
    </source>
</evidence>
<evidence type="ECO:0000256" key="9">
    <source>
        <dbReference type="PIRSR" id="PIRSR000303-1"/>
    </source>
</evidence>
<evidence type="ECO:0000256" key="5">
    <source>
        <dbReference type="ARBA" id="ARBA00022490"/>
    </source>
</evidence>
<keyword evidence="5" id="KW-0963">Cytoplasm</keyword>
<comment type="catalytic activity">
    <reaction evidence="1">
        <text>2 glutathione + H2O2 = glutathione disulfide + 2 H2O</text>
        <dbReference type="Rhea" id="RHEA:16833"/>
        <dbReference type="ChEBI" id="CHEBI:15377"/>
        <dbReference type="ChEBI" id="CHEBI:16240"/>
        <dbReference type="ChEBI" id="CHEBI:57925"/>
        <dbReference type="ChEBI" id="CHEBI:58297"/>
        <dbReference type="EC" id="1.11.1.9"/>
    </reaction>
</comment>
<evidence type="ECO:0000256" key="10">
    <source>
        <dbReference type="RuleBase" id="RU000499"/>
    </source>
</evidence>
<evidence type="ECO:0000256" key="4">
    <source>
        <dbReference type="ARBA" id="ARBA00012310"/>
    </source>
</evidence>
<feature type="domain" description="Thioredoxin" evidence="12">
    <location>
        <begin position="30"/>
        <end position="192"/>
    </location>
</feature>
<dbReference type="PANTHER" id="PTHR11592">
    <property type="entry name" value="GLUTATHIONE PEROXIDASE"/>
    <property type="match status" value="1"/>
</dbReference>
<dbReference type="CDD" id="cd00340">
    <property type="entry name" value="GSH_Peroxidase"/>
    <property type="match status" value="1"/>
</dbReference>
<proteinExistence type="inferred from homology"/>
<dbReference type="InterPro" id="IPR029759">
    <property type="entry name" value="GPX_AS"/>
</dbReference>
<keyword evidence="14" id="KW-1185">Reference proteome</keyword>
<evidence type="ECO:0000259" key="12">
    <source>
        <dbReference type="PROSITE" id="PS51352"/>
    </source>
</evidence>
<dbReference type="AlphaFoldDB" id="A0AA36FX50"/>
<sequence length="195" mass="22037">MKHLFSLLAIYLCSVFGTSSGSTSAEDEAMAAHKTIYEFTVKDSEGRDVSLEKYRGQVLIIVNVASKCGFTSSNYKQLKQLSDKYHDLGLRVAAFPCNQFGGQEPGCELDVRNFVKDNYDYEPDLYAKINVNGAQAEPLYTFLKKEQGGTLIDAIKWNFTKFLINRKGQVVKRYAPTTEPAKMEADIERYLEEQD</sequence>
<dbReference type="PROSITE" id="PS51355">
    <property type="entry name" value="GLUTATHIONE_PEROXID_3"/>
    <property type="match status" value="1"/>
</dbReference>
<dbReference type="PRINTS" id="PR01011">
    <property type="entry name" value="GLUTPROXDASE"/>
</dbReference>
<accession>A0AA36FX50</accession>
<feature type="active site" evidence="9">
    <location>
        <position position="68"/>
    </location>
</feature>
<organism evidence="13 14">
    <name type="scientific">Mesorhabditis spiculigera</name>
    <dbReference type="NCBI Taxonomy" id="96644"/>
    <lineage>
        <taxon>Eukaryota</taxon>
        <taxon>Metazoa</taxon>
        <taxon>Ecdysozoa</taxon>
        <taxon>Nematoda</taxon>
        <taxon>Chromadorea</taxon>
        <taxon>Rhabditida</taxon>
        <taxon>Rhabditina</taxon>
        <taxon>Rhabditomorpha</taxon>
        <taxon>Rhabditoidea</taxon>
        <taxon>Rhabditidae</taxon>
        <taxon>Mesorhabditinae</taxon>
        <taxon>Mesorhabditis</taxon>
    </lineage>
</organism>
<gene>
    <name evidence="13" type="ORF">MSPICULIGERA_LOCUS4135</name>
</gene>
<dbReference type="InterPro" id="IPR036249">
    <property type="entry name" value="Thioredoxin-like_sf"/>
</dbReference>
<dbReference type="PROSITE" id="PS51352">
    <property type="entry name" value="THIOREDOXIN_2"/>
    <property type="match status" value="1"/>
</dbReference>
<keyword evidence="11" id="KW-0732">Signal</keyword>
<dbReference type="Gene3D" id="3.40.30.10">
    <property type="entry name" value="Glutaredoxin"/>
    <property type="match status" value="1"/>
</dbReference>
<dbReference type="InterPro" id="IPR000889">
    <property type="entry name" value="Glutathione_peroxidase"/>
</dbReference>
<name>A0AA36FX50_9BILA</name>
<protein>
    <recommendedName>
        <fullName evidence="4 10">Glutathione peroxidase</fullName>
    </recommendedName>
</protein>
<dbReference type="PROSITE" id="PS00460">
    <property type="entry name" value="GLUTATHIONE_PEROXID_1"/>
    <property type="match status" value="1"/>
</dbReference>
<dbReference type="Proteomes" id="UP001177023">
    <property type="component" value="Unassembled WGS sequence"/>
</dbReference>
<evidence type="ECO:0000256" key="1">
    <source>
        <dbReference type="ARBA" id="ARBA00000217"/>
    </source>
</evidence>
<dbReference type="SUPFAM" id="SSF52833">
    <property type="entry name" value="Thioredoxin-like"/>
    <property type="match status" value="1"/>
</dbReference>
<dbReference type="EMBL" id="CATQJA010001055">
    <property type="protein sequence ID" value="CAJ0565495.1"/>
    <property type="molecule type" value="Genomic_DNA"/>
</dbReference>
<evidence type="ECO:0000313" key="14">
    <source>
        <dbReference type="Proteomes" id="UP001177023"/>
    </source>
</evidence>
<dbReference type="GO" id="GO:0005737">
    <property type="term" value="C:cytoplasm"/>
    <property type="evidence" value="ECO:0007669"/>
    <property type="project" value="UniProtKB-SubCell"/>
</dbReference>
<evidence type="ECO:0000313" key="13">
    <source>
        <dbReference type="EMBL" id="CAJ0565495.1"/>
    </source>
</evidence>
<dbReference type="GO" id="GO:0004602">
    <property type="term" value="F:glutathione peroxidase activity"/>
    <property type="evidence" value="ECO:0007669"/>
    <property type="project" value="UniProtKB-EC"/>
</dbReference>
<keyword evidence="7 10" id="KW-0560">Oxidoreductase</keyword>
<evidence type="ECO:0000256" key="2">
    <source>
        <dbReference type="ARBA" id="ARBA00004496"/>
    </source>
</evidence>
<dbReference type="InterPro" id="IPR013766">
    <property type="entry name" value="Thioredoxin_domain"/>
</dbReference>
<dbReference type="GO" id="GO:0006979">
    <property type="term" value="P:response to oxidative stress"/>
    <property type="evidence" value="ECO:0007669"/>
    <property type="project" value="InterPro"/>
</dbReference>
<evidence type="ECO:0000256" key="8">
    <source>
        <dbReference type="ARBA" id="ARBA00054853"/>
    </source>
</evidence>
<dbReference type="PANTHER" id="PTHR11592:SF134">
    <property type="entry name" value="PHOSPHOLIPID HYDROPEROXIDE GLUTATHIONE PEROXIDASE"/>
    <property type="match status" value="1"/>
</dbReference>
<dbReference type="FunFam" id="3.40.30.10:FF:000270">
    <property type="entry name" value="Glutathione peroxidase"/>
    <property type="match status" value="1"/>
</dbReference>
<dbReference type="PIRSF" id="PIRSF000303">
    <property type="entry name" value="Glutathion_perox"/>
    <property type="match status" value="1"/>
</dbReference>
<feature type="non-terminal residue" evidence="13">
    <location>
        <position position="195"/>
    </location>
</feature>
<comment type="caution">
    <text evidence="13">The sequence shown here is derived from an EMBL/GenBank/DDBJ whole genome shotgun (WGS) entry which is preliminary data.</text>
</comment>
<evidence type="ECO:0000256" key="6">
    <source>
        <dbReference type="ARBA" id="ARBA00022559"/>
    </source>
</evidence>
<keyword evidence="6 10" id="KW-0575">Peroxidase</keyword>
<dbReference type="Pfam" id="PF00255">
    <property type="entry name" value="GSHPx"/>
    <property type="match status" value="1"/>
</dbReference>
<evidence type="ECO:0000256" key="3">
    <source>
        <dbReference type="ARBA" id="ARBA00006926"/>
    </source>
</evidence>
<evidence type="ECO:0000256" key="11">
    <source>
        <dbReference type="SAM" id="SignalP"/>
    </source>
</evidence>
<feature type="chain" id="PRO_5041228050" description="Glutathione peroxidase" evidence="11">
    <location>
        <begin position="26"/>
        <end position="195"/>
    </location>
</feature>